<dbReference type="AlphaFoldDB" id="A0A1C3UX60"/>
<accession>A0A1C3UX60</accession>
<dbReference type="NCBIfam" id="TIGR02337">
    <property type="entry name" value="HpaR"/>
    <property type="match status" value="1"/>
</dbReference>
<evidence type="ECO:0000313" key="7">
    <source>
        <dbReference type="Proteomes" id="UP000186228"/>
    </source>
</evidence>
<dbReference type="GO" id="GO:0006950">
    <property type="term" value="P:response to stress"/>
    <property type="evidence" value="ECO:0007669"/>
    <property type="project" value="TreeGrafter"/>
</dbReference>
<evidence type="ECO:0000259" key="5">
    <source>
        <dbReference type="PROSITE" id="PS50995"/>
    </source>
</evidence>
<dbReference type="EMBL" id="FMAC01000003">
    <property type="protein sequence ID" value="SCB20116.1"/>
    <property type="molecule type" value="Genomic_DNA"/>
</dbReference>
<dbReference type="Gene3D" id="1.10.10.10">
    <property type="entry name" value="Winged helix-like DNA-binding domain superfamily/Winged helix DNA-binding domain"/>
    <property type="match status" value="1"/>
</dbReference>
<dbReference type="InterPro" id="IPR023187">
    <property type="entry name" value="Tscrpt_reg_MarR-type_CS"/>
</dbReference>
<reference evidence="7" key="1">
    <citation type="submission" date="2016-08" db="EMBL/GenBank/DDBJ databases">
        <authorList>
            <person name="Varghese N."/>
            <person name="Submissions Spin"/>
        </authorList>
    </citation>
    <scope>NUCLEOTIDE SEQUENCE [LARGE SCALE GENOMIC DNA]</scope>
    <source>
        <strain evidence="7">CCBAU 57015</strain>
    </source>
</reference>
<evidence type="ECO:0000313" key="6">
    <source>
        <dbReference type="EMBL" id="SCB20116.1"/>
    </source>
</evidence>
<feature type="region of interest" description="Disordered" evidence="4">
    <location>
        <begin position="13"/>
        <end position="43"/>
    </location>
</feature>
<dbReference type="PRINTS" id="PR00598">
    <property type="entry name" value="HTHMARR"/>
</dbReference>
<gene>
    <name evidence="6" type="ORF">GA0061100_103454</name>
</gene>
<dbReference type="InterPro" id="IPR036388">
    <property type="entry name" value="WH-like_DNA-bd_sf"/>
</dbReference>
<dbReference type="GO" id="GO:0003677">
    <property type="term" value="F:DNA binding"/>
    <property type="evidence" value="ECO:0007669"/>
    <property type="project" value="UniProtKB-KW"/>
</dbReference>
<keyword evidence="2" id="KW-0238">DNA-binding</keyword>
<keyword evidence="1" id="KW-0805">Transcription regulation</keyword>
<organism evidence="6 7">
    <name type="scientific">Rhizobium hainanense</name>
    <dbReference type="NCBI Taxonomy" id="52131"/>
    <lineage>
        <taxon>Bacteria</taxon>
        <taxon>Pseudomonadati</taxon>
        <taxon>Pseudomonadota</taxon>
        <taxon>Alphaproteobacteria</taxon>
        <taxon>Hyphomicrobiales</taxon>
        <taxon>Rhizobiaceae</taxon>
        <taxon>Rhizobium/Agrobacterium group</taxon>
        <taxon>Rhizobium</taxon>
    </lineage>
</organism>
<keyword evidence="7" id="KW-1185">Reference proteome</keyword>
<dbReference type="InterPro" id="IPR012712">
    <property type="entry name" value="HpaR/FarR"/>
</dbReference>
<dbReference type="GO" id="GO:0003700">
    <property type="term" value="F:DNA-binding transcription factor activity"/>
    <property type="evidence" value="ECO:0007669"/>
    <property type="project" value="InterPro"/>
</dbReference>
<feature type="compositionally biased region" description="Basic and acidic residues" evidence="4">
    <location>
        <begin position="20"/>
        <end position="30"/>
    </location>
</feature>
<dbReference type="PROSITE" id="PS01117">
    <property type="entry name" value="HTH_MARR_1"/>
    <property type="match status" value="1"/>
</dbReference>
<dbReference type="SUPFAM" id="SSF46785">
    <property type="entry name" value="Winged helix' DNA-binding domain"/>
    <property type="match status" value="1"/>
</dbReference>
<protein>
    <submittedName>
        <fullName evidence="6">Homoprotocatechuate degradation operon regulator, HpaR</fullName>
    </submittedName>
</protein>
<dbReference type="STRING" id="52131.GA0061100_103454"/>
<dbReference type="InterPro" id="IPR000835">
    <property type="entry name" value="HTH_MarR-typ"/>
</dbReference>
<dbReference type="Proteomes" id="UP000186228">
    <property type="component" value="Unassembled WGS sequence"/>
</dbReference>
<evidence type="ECO:0000256" key="3">
    <source>
        <dbReference type="ARBA" id="ARBA00023163"/>
    </source>
</evidence>
<sequence>MILMLISENRNSGEYAHMQNKTDGDVKQRPEQGATATQTKRPLRDRRRSLAIGLLRAREAVMSHFRPILAAHDVTEQQWRVIRVLYEGGQLDATELADKASILAPSLTRMIRSLEERGFITKHKDDADGRRVLLQITAAGQAIVEDVMPESQKVYADIDARFGVERVEKLLDMLEELASLKLENGSGGEE</sequence>
<name>A0A1C3UX60_9HYPH</name>
<evidence type="ECO:0000256" key="2">
    <source>
        <dbReference type="ARBA" id="ARBA00023125"/>
    </source>
</evidence>
<dbReference type="SMART" id="SM00347">
    <property type="entry name" value="HTH_MARR"/>
    <property type="match status" value="1"/>
</dbReference>
<feature type="domain" description="HTH marR-type" evidence="5">
    <location>
        <begin position="47"/>
        <end position="179"/>
    </location>
</feature>
<dbReference type="PANTHER" id="PTHR33164">
    <property type="entry name" value="TRANSCRIPTIONAL REGULATOR, MARR FAMILY"/>
    <property type="match status" value="1"/>
</dbReference>
<dbReference type="InterPro" id="IPR036390">
    <property type="entry name" value="WH_DNA-bd_sf"/>
</dbReference>
<evidence type="ECO:0000256" key="1">
    <source>
        <dbReference type="ARBA" id="ARBA00023015"/>
    </source>
</evidence>
<dbReference type="PANTHER" id="PTHR33164:SF13">
    <property type="entry name" value="4-HYDROXYPHENYLACETATE CATABOLISM PROTEIN"/>
    <property type="match status" value="1"/>
</dbReference>
<proteinExistence type="predicted"/>
<evidence type="ECO:0000256" key="4">
    <source>
        <dbReference type="SAM" id="MobiDB-lite"/>
    </source>
</evidence>
<dbReference type="InterPro" id="IPR039422">
    <property type="entry name" value="MarR/SlyA-like"/>
</dbReference>
<dbReference type="GO" id="GO:0045892">
    <property type="term" value="P:negative regulation of DNA-templated transcription"/>
    <property type="evidence" value="ECO:0007669"/>
    <property type="project" value="InterPro"/>
</dbReference>
<dbReference type="Pfam" id="PF01047">
    <property type="entry name" value="MarR"/>
    <property type="match status" value="1"/>
</dbReference>
<dbReference type="PROSITE" id="PS50995">
    <property type="entry name" value="HTH_MARR_2"/>
    <property type="match status" value="1"/>
</dbReference>
<keyword evidence="3" id="KW-0804">Transcription</keyword>